<feature type="transmembrane region" description="Helical" evidence="5">
    <location>
        <begin position="337"/>
        <end position="355"/>
    </location>
</feature>
<reference evidence="7" key="1">
    <citation type="submission" date="2021-02" db="EMBL/GenBank/DDBJ databases">
        <title>First Annotated Genome of the Yellow-green Alga Tribonema minus.</title>
        <authorList>
            <person name="Mahan K.M."/>
        </authorList>
    </citation>
    <scope>NUCLEOTIDE SEQUENCE</scope>
    <source>
        <strain evidence="7">UTEX B ZZ1240</strain>
    </source>
</reference>
<dbReference type="InterPro" id="IPR013057">
    <property type="entry name" value="AA_transpt_TM"/>
</dbReference>
<keyword evidence="8" id="KW-1185">Reference proteome</keyword>
<evidence type="ECO:0000256" key="5">
    <source>
        <dbReference type="SAM" id="Phobius"/>
    </source>
</evidence>
<evidence type="ECO:0000256" key="3">
    <source>
        <dbReference type="ARBA" id="ARBA00022989"/>
    </source>
</evidence>
<dbReference type="PANTHER" id="PTHR22950">
    <property type="entry name" value="AMINO ACID TRANSPORTER"/>
    <property type="match status" value="1"/>
</dbReference>
<feature type="domain" description="Amino acid transporter transmembrane" evidence="6">
    <location>
        <begin position="5"/>
        <end position="422"/>
    </location>
</feature>
<dbReference type="AlphaFoldDB" id="A0A835YIC2"/>
<feature type="transmembrane region" description="Helical" evidence="5">
    <location>
        <begin position="287"/>
        <end position="308"/>
    </location>
</feature>
<feature type="transmembrane region" description="Helical" evidence="5">
    <location>
        <begin position="367"/>
        <end position="388"/>
    </location>
</feature>
<protein>
    <submittedName>
        <fullName evidence="7">Transmembrane amino acid transporter protein-domain-containing protein</fullName>
    </submittedName>
</protein>
<organism evidence="7 8">
    <name type="scientific">Tribonema minus</name>
    <dbReference type="NCBI Taxonomy" id="303371"/>
    <lineage>
        <taxon>Eukaryota</taxon>
        <taxon>Sar</taxon>
        <taxon>Stramenopiles</taxon>
        <taxon>Ochrophyta</taxon>
        <taxon>PX clade</taxon>
        <taxon>Xanthophyceae</taxon>
        <taxon>Tribonematales</taxon>
        <taxon>Tribonemataceae</taxon>
        <taxon>Tribonema</taxon>
    </lineage>
</organism>
<keyword evidence="4 5" id="KW-0472">Membrane</keyword>
<keyword evidence="3 5" id="KW-1133">Transmembrane helix</keyword>
<dbReference type="PANTHER" id="PTHR22950:SF652">
    <property type="entry name" value="TRANSMEMBRANE AMINO ACID TRANSPORTER FAMILY PROTEIN"/>
    <property type="match status" value="1"/>
</dbReference>
<feature type="transmembrane region" description="Helical" evidence="5">
    <location>
        <begin position="34"/>
        <end position="59"/>
    </location>
</feature>
<dbReference type="Pfam" id="PF01490">
    <property type="entry name" value="Aa_trans"/>
    <property type="match status" value="1"/>
</dbReference>
<evidence type="ECO:0000256" key="4">
    <source>
        <dbReference type="ARBA" id="ARBA00023136"/>
    </source>
</evidence>
<dbReference type="EMBL" id="JAFCMP010000554">
    <property type="protein sequence ID" value="KAG5175071.1"/>
    <property type="molecule type" value="Genomic_DNA"/>
</dbReference>
<evidence type="ECO:0000256" key="1">
    <source>
        <dbReference type="ARBA" id="ARBA00004141"/>
    </source>
</evidence>
<evidence type="ECO:0000313" key="8">
    <source>
        <dbReference type="Proteomes" id="UP000664859"/>
    </source>
</evidence>
<keyword evidence="2 5" id="KW-0812">Transmembrane</keyword>
<feature type="transmembrane region" description="Helical" evidence="5">
    <location>
        <begin position="79"/>
        <end position="103"/>
    </location>
</feature>
<feature type="transmembrane region" description="Helical" evidence="5">
    <location>
        <begin position="124"/>
        <end position="144"/>
    </location>
</feature>
<name>A0A835YIC2_9STRA</name>
<dbReference type="GO" id="GO:0015179">
    <property type="term" value="F:L-amino acid transmembrane transporter activity"/>
    <property type="evidence" value="ECO:0007669"/>
    <property type="project" value="TreeGrafter"/>
</dbReference>
<evidence type="ECO:0000256" key="2">
    <source>
        <dbReference type="ARBA" id="ARBA00022692"/>
    </source>
</evidence>
<proteinExistence type="predicted"/>
<dbReference type="OrthoDB" id="28208at2759"/>
<feature type="transmembrane region" description="Helical" evidence="5">
    <location>
        <begin position="244"/>
        <end position="267"/>
    </location>
</feature>
<comment type="subcellular location">
    <subcellularLocation>
        <location evidence="1">Membrane</location>
        <topology evidence="1">Multi-pass membrane protein</topology>
    </subcellularLocation>
</comment>
<evidence type="ECO:0000259" key="6">
    <source>
        <dbReference type="Pfam" id="PF01490"/>
    </source>
</evidence>
<sequence>MPLSTAILNLVTDLCAHGMLPVAFGIAAGGGTGLLTATSIIAVFGLISAYTLVSLGRAAQLTGEYTFSGLWGTLISPGSAWVIEVAFAVMTFGCCIFYSAFIGDLFSSLAQASDIVPAFLKPRWAVLCALGVFPLLPLCLLKNLSALQYTSMGGLASVLYSVGMVVKRSLDGTYAAGGEFYEGIDLKYRSPQADPWASVGLWRVGPGTVTLMNMACVAFMAHYNGVKYYEELEHRTVRRYTKAIGGGVAASMCVFVAMMLFGFRTFGTAAQPLLLNNYHRSADPLVGVARFATGCAIVCGYPIMFSALKTSSTNAVHEILNKFGATRALGKRFLTDANLRTAWAVGLLAVIIAIACDKSEEDVADVVGLIGALLGSGANFIIPAVLNLQLFRRLGRKGGAFSETGLNRLLVVAGFVFMYIGTKSVLGDASKHHHH</sequence>
<comment type="caution">
    <text evidence="7">The sequence shown here is derived from an EMBL/GenBank/DDBJ whole genome shotgun (WGS) entry which is preliminary data.</text>
</comment>
<evidence type="ECO:0000313" key="7">
    <source>
        <dbReference type="EMBL" id="KAG5175071.1"/>
    </source>
</evidence>
<dbReference type="Proteomes" id="UP000664859">
    <property type="component" value="Unassembled WGS sequence"/>
</dbReference>
<feature type="transmembrane region" description="Helical" evidence="5">
    <location>
        <begin position="409"/>
        <end position="426"/>
    </location>
</feature>
<gene>
    <name evidence="7" type="ORF">JKP88DRAFT_190635</name>
</gene>
<feature type="transmembrane region" description="Helical" evidence="5">
    <location>
        <begin position="6"/>
        <end position="27"/>
    </location>
</feature>
<accession>A0A835YIC2</accession>
<dbReference type="GO" id="GO:0016020">
    <property type="term" value="C:membrane"/>
    <property type="evidence" value="ECO:0007669"/>
    <property type="project" value="UniProtKB-SubCell"/>
</dbReference>